<dbReference type="CDD" id="cd18673">
    <property type="entry name" value="PIN_XRN1-2-like"/>
    <property type="match status" value="1"/>
</dbReference>
<dbReference type="FunFam" id="3.40.50.12390:FF:000001">
    <property type="entry name" value="5'-3' exoribonuclease"/>
    <property type="match status" value="1"/>
</dbReference>
<dbReference type="EMBL" id="CAAALY010031920">
    <property type="protein sequence ID" value="VEL17281.1"/>
    <property type="molecule type" value="Genomic_DNA"/>
</dbReference>
<keyword evidence="2" id="KW-0378">Hydrolase</keyword>
<keyword evidence="1" id="KW-0540">Nuclease</keyword>
<dbReference type="GO" id="GO:0005634">
    <property type="term" value="C:nucleus"/>
    <property type="evidence" value="ECO:0007669"/>
    <property type="project" value="TreeGrafter"/>
</dbReference>
<dbReference type="InterPro" id="IPR004859">
    <property type="entry name" value="Xrn1_N"/>
</dbReference>
<protein>
    <submittedName>
        <fullName evidence="6">Uncharacterized protein</fullName>
    </submittedName>
</protein>
<reference evidence="6" key="1">
    <citation type="submission" date="2018-11" db="EMBL/GenBank/DDBJ databases">
        <authorList>
            <consortium name="Pathogen Informatics"/>
        </authorList>
    </citation>
    <scope>NUCLEOTIDE SEQUENCE</scope>
</reference>
<evidence type="ECO:0000256" key="1">
    <source>
        <dbReference type="ARBA" id="ARBA00022722"/>
    </source>
</evidence>
<evidence type="ECO:0000256" key="3">
    <source>
        <dbReference type="ARBA" id="ARBA00022839"/>
    </source>
</evidence>
<keyword evidence="7" id="KW-1185">Reference proteome</keyword>
<feature type="domain" description="Xrn1 helical" evidence="5">
    <location>
        <begin position="248"/>
        <end position="544"/>
    </location>
</feature>
<dbReference type="OrthoDB" id="372487at2759"/>
<keyword evidence="3" id="KW-0269">Exonuclease</keyword>
<dbReference type="Proteomes" id="UP000784294">
    <property type="component" value="Unassembled WGS sequence"/>
</dbReference>
<gene>
    <name evidence="6" type="ORF">PXEA_LOCUS10721</name>
</gene>
<feature type="domain" description="Xrn1 N-terminal" evidence="4">
    <location>
        <begin position="1"/>
        <end position="179"/>
    </location>
</feature>
<name>A0A448WQ03_9PLAT</name>
<dbReference type="PANTHER" id="PTHR12341">
    <property type="entry name" value="5'-&gt;3' EXORIBONUCLEASE"/>
    <property type="match status" value="1"/>
</dbReference>
<dbReference type="Pfam" id="PF03159">
    <property type="entry name" value="XRN_N"/>
    <property type="match status" value="1"/>
</dbReference>
<dbReference type="GO" id="GO:0000956">
    <property type="term" value="P:nuclear-transcribed mRNA catabolic process"/>
    <property type="evidence" value="ECO:0007669"/>
    <property type="project" value="TreeGrafter"/>
</dbReference>
<evidence type="ECO:0000259" key="5">
    <source>
        <dbReference type="Pfam" id="PF17846"/>
    </source>
</evidence>
<evidence type="ECO:0000313" key="6">
    <source>
        <dbReference type="EMBL" id="VEL17281.1"/>
    </source>
</evidence>
<proteinExistence type="predicted"/>
<sequence length="566" mass="65033">MFVAIFEYIDRLFNICRPRRILYMAIDGVAPRAKMNQQRSRRFRSSKEVDEKNQTIARIRAELEARSAFLPPEKPDSEQFDSNCITPGTPFMTRLSIALRYYIYDRLNSDPGWANIQVILSDANVPGEGEHKIMDFIRKQRSSPCHDPNTHHCLCGADADLIMLGLATHEPHFTIIREEFKPNQPRPCDICGQYGHEMENCVGIPKEDDDFDRPAPLPTSETDFIFVRLAVLRQYLAEELQLPGLPFKWDLERAIDDWVLMCFFVGNDFLPHLPSLEIREGAIDRLIGLYKDTVAKTGGWLTDSGRVNLSRIQGIMISLGHMEDEIFKKRRSDELFFRKKKRENALSGAQRSWHKHTIEPASSGFMKPIAASNKPFGSVSASEVHQLRRHHDVNWVEQNLNNLEAATAMKAMLKRRIVSPHEDSSCIKQSYTKGTSGYRSSNSSDAFTGREHEKVIKELDADELADAKDEVRLWEDGWRTRYYQSKFGVDPGDAPDFCIKVGQEYVKGICWVLAYYYQGCASWNWYFPYHYAPFASDFINIARYVGLSNSLANLRQQVKFCCILIL</sequence>
<evidence type="ECO:0000256" key="2">
    <source>
        <dbReference type="ARBA" id="ARBA00022801"/>
    </source>
</evidence>
<dbReference type="GO" id="GO:0003723">
    <property type="term" value="F:RNA binding"/>
    <property type="evidence" value="ECO:0007669"/>
    <property type="project" value="TreeGrafter"/>
</dbReference>
<organism evidence="6 7">
    <name type="scientific">Protopolystoma xenopodis</name>
    <dbReference type="NCBI Taxonomy" id="117903"/>
    <lineage>
        <taxon>Eukaryota</taxon>
        <taxon>Metazoa</taxon>
        <taxon>Spiralia</taxon>
        <taxon>Lophotrochozoa</taxon>
        <taxon>Platyhelminthes</taxon>
        <taxon>Monogenea</taxon>
        <taxon>Polyopisthocotylea</taxon>
        <taxon>Polystomatidea</taxon>
        <taxon>Polystomatidae</taxon>
        <taxon>Protopolystoma</taxon>
    </lineage>
</organism>
<dbReference type="GO" id="GO:0004534">
    <property type="term" value="F:5'-3' RNA exonuclease activity"/>
    <property type="evidence" value="ECO:0007669"/>
    <property type="project" value="TreeGrafter"/>
</dbReference>
<dbReference type="PANTHER" id="PTHR12341:SF41">
    <property type="entry name" value="5'-3' EXORIBONUCLEASE 2"/>
    <property type="match status" value="1"/>
</dbReference>
<evidence type="ECO:0000313" key="7">
    <source>
        <dbReference type="Proteomes" id="UP000784294"/>
    </source>
</evidence>
<dbReference type="InterPro" id="IPR041412">
    <property type="entry name" value="Xrn1_helical"/>
</dbReference>
<dbReference type="InterPro" id="IPR027073">
    <property type="entry name" value="5_3_exoribonuclease"/>
</dbReference>
<dbReference type="Gene3D" id="3.40.50.12390">
    <property type="match status" value="2"/>
</dbReference>
<comment type="caution">
    <text evidence="6">The sequence shown here is derived from an EMBL/GenBank/DDBJ whole genome shotgun (WGS) entry which is preliminary data.</text>
</comment>
<accession>A0A448WQ03</accession>
<dbReference type="AlphaFoldDB" id="A0A448WQ03"/>
<dbReference type="Pfam" id="PF17846">
    <property type="entry name" value="XRN_M"/>
    <property type="match status" value="1"/>
</dbReference>
<evidence type="ECO:0000259" key="4">
    <source>
        <dbReference type="Pfam" id="PF03159"/>
    </source>
</evidence>